<dbReference type="STRING" id="46835.A0A504YM98"/>
<evidence type="ECO:0000256" key="3">
    <source>
        <dbReference type="PIRSR" id="PIRSR602678-1"/>
    </source>
</evidence>
<accession>A0A504YM98</accession>
<comment type="similarity">
    <text evidence="1">Belongs to the GTP cyclohydrolase I type 2/NIF3 family.</text>
</comment>
<protein>
    <recommendedName>
        <fullName evidence="2">NIF3-like protein 1</fullName>
    </recommendedName>
</protein>
<comment type="caution">
    <text evidence="4">The sequence shown here is derived from an EMBL/GenBank/DDBJ whole genome shotgun (WGS) entry which is preliminary data.</text>
</comment>
<proteinExistence type="inferred from homology"/>
<name>A0A504YM98_FASGI</name>
<keyword evidence="5" id="KW-1185">Reference proteome</keyword>
<dbReference type="EMBL" id="SUNJ01011112">
    <property type="protein sequence ID" value="TPP59147.1"/>
    <property type="molecule type" value="Genomic_DNA"/>
</dbReference>
<dbReference type="FunFam" id="3.40.1390.30:FF:000001">
    <property type="entry name" value="GTP cyclohydrolase 1 type 2"/>
    <property type="match status" value="1"/>
</dbReference>
<sequence length="224" mass="24989">MRLSLCFKGMDLRRVVRVLNQCCAPHLADTWDNVGLLVQSSETIVVSRVLVTNDLTEPVLSEARKLETSLIVSYHPPMFSPLKRITNSHWKERLIAACLENRIAIYSPHTGLDAKMNGVNDWLLSPFDLISKKPITPVPHREESVTKLTLPISESFSQFYMSLSGTPVSARLSCIDGPTINLTCSTMSLPSVMKQARDVGILPIGAEEIRKVILFFILTLRDGQ</sequence>
<dbReference type="PANTHER" id="PTHR13799:SF13">
    <property type="entry name" value="NIF3-LIKE PROTEIN 1"/>
    <property type="match status" value="1"/>
</dbReference>
<organism evidence="4 5">
    <name type="scientific">Fasciola gigantica</name>
    <name type="common">Giant liver fluke</name>
    <dbReference type="NCBI Taxonomy" id="46835"/>
    <lineage>
        <taxon>Eukaryota</taxon>
        <taxon>Metazoa</taxon>
        <taxon>Spiralia</taxon>
        <taxon>Lophotrochozoa</taxon>
        <taxon>Platyhelminthes</taxon>
        <taxon>Trematoda</taxon>
        <taxon>Digenea</taxon>
        <taxon>Plagiorchiida</taxon>
        <taxon>Echinostomata</taxon>
        <taxon>Echinostomatoidea</taxon>
        <taxon>Fasciolidae</taxon>
        <taxon>Fasciola</taxon>
    </lineage>
</organism>
<dbReference type="Pfam" id="PF01784">
    <property type="entry name" value="DUF34_NIF3"/>
    <property type="match status" value="1"/>
</dbReference>
<keyword evidence="3" id="KW-0479">Metal-binding</keyword>
<dbReference type="InterPro" id="IPR036069">
    <property type="entry name" value="DUF34/NIF3_sf"/>
</dbReference>
<dbReference type="OrthoDB" id="3345469at2759"/>
<dbReference type="PANTHER" id="PTHR13799">
    <property type="entry name" value="NGG1 INTERACTING FACTOR 3"/>
    <property type="match status" value="1"/>
</dbReference>
<gene>
    <name evidence="4" type="ORF">FGIG_10797</name>
</gene>
<evidence type="ECO:0000313" key="4">
    <source>
        <dbReference type="EMBL" id="TPP59147.1"/>
    </source>
</evidence>
<dbReference type="Gene3D" id="3.40.1390.30">
    <property type="entry name" value="NIF3 (NGG1p interacting factor 3)-like"/>
    <property type="match status" value="1"/>
</dbReference>
<evidence type="ECO:0000313" key="5">
    <source>
        <dbReference type="Proteomes" id="UP000316759"/>
    </source>
</evidence>
<feature type="binding site" evidence="3">
    <location>
        <position position="113"/>
    </location>
    <ligand>
        <name>a divalent metal cation</name>
        <dbReference type="ChEBI" id="CHEBI:60240"/>
        <label>1</label>
    </ligand>
</feature>
<evidence type="ECO:0000256" key="2">
    <source>
        <dbReference type="ARBA" id="ARBA00019069"/>
    </source>
</evidence>
<dbReference type="InterPro" id="IPR002678">
    <property type="entry name" value="DUF34/NIF3"/>
</dbReference>
<evidence type="ECO:0000256" key="1">
    <source>
        <dbReference type="ARBA" id="ARBA00006964"/>
    </source>
</evidence>
<dbReference type="Proteomes" id="UP000316759">
    <property type="component" value="Unassembled WGS sequence"/>
</dbReference>
<reference evidence="4 5" key="1">
    <citation type="submission" date="2019-04" db="EMBL/GenBank/DDBJ databases">
        <title>Annotation for the trematode Fasciola gigantica.</title>
        <authorList>
            <person name="Choi Y.-J."/>
        </authorList>
    </citation>
    <scope>NUCLEOTIDE SEQUENCE [LARGE SCALE GENOMIC DNA]</scope>
    <source>
        <strain evidence="4">Uganda_cow_1</strain>
    </source>
</reference>
<dbReference type="GO" id="GO:0046872">
    <property type="term" value="F:metal ion binding"/>
    <property type="evidence" value="ECO:0007669"/>
    <property type="project" value="UniProtKB-KW"/>
</dbReference>
<dbReference type="AlphaFoldDB" id="A0A504YM98"/>
<feature type="binding site" evidence="3">
    <location>
        <position position="75"/>
    </location>
    <ligand>
        <name>a divalent metal cation</name>
        <dbReference type="ChEBI" id="CHEBI:60240"/>
        <label>1</label>
    </ligand>
</feature>
<dbReference type="GO" id="GO:0005739">
    <property type="term" value="C:mitochondrion"/>
    <property type="evidence" value="ECO:0007669"/>
    <property type="project" value="TreeGrafter"/>
</dbReference>
<dbReference type="SUPFAM" id="SSF102705">
    <property type="entry name" value="NIF3 (NGG1p interacting factor 3)-like"/>
    <property type="match status" value="1"/>
</dbReference>